<proteinExistence type="predicted"/>
<sequence>MSSPLWGARGQCQQQQHTDSTNRREASSLSEQPAACSLSWHCAASASKPLCPAKHRLSLLHLTCLR</sequence>
<gene>
    <name evidence="2" type="ORF">SKAU_G00322110</name>
</gene>
<evidence type="ECO:0000256" key="1">
    <source>
        <dbReference type="SAM" id="MobiDB-lite"/>
    </source>
</evidence>
<dbReference type="EMBL" id="JAINUF010000014">
    <property type="protein sequence ID" value="KAJ8342283.1"/>
    <property type="molecule type" value="Genomic_DNA"/>
</dbReference>
<comment type="caution">
    <text evidence="2">The sequence shown here is derived from an EMBL/GenBank/DDBJ whole genome shotgun (WGS) entry which is preliminary data.</text>
</comment>
<keyword evidence="3" id="KW-1185">Reference proteome</keyword>
<dbReference type="Proteomes" id="UP001152622">
    <property type="component" value="Chromosome 14"/>
</dbReference>
<accession>A0A9Q1IHQ9</accession>
<organism evidence="2 3">
    <name type="scientific">Synaphobranchus kaupii</name>
    <name type="common">Kaup's arrowtooth eel</name>
    <dbReference type="NCBI Taxonomy" id="118154"/>
    <lineage>
        <taxon>Eukaryota</taxon>
        <taxon>Metazoa</taxon>
        <taxon>Chordata</taxon>
        <taxon>Craniata</taxon>
        <taxon>Vertebrata</taxon>
        <taxon>Euteleostomi</taxon>
        <taxon>Actinopterygii</taxon>
        <taxon>Neopterygii</taxon>
        <taxon>Teleostei</taxon>
        <taxon>Anguilliformes</taxon>
        <taxon>Synaphobranchidae</taxon>
        <taxon>Synaphobranchus</taxon>
    </lineage>
</organism>
<dbReference type="AlphaFoldDB" id="A0A9Q1IHQ9"/>
<evidence type="ECO:0000313" key="3">
    <source>
        <dbReference type="Proteomes" id="UP001152622"/>
    </source>
</evidence>
<protein>
    <submittedName>
        <fullName evidence="2">Uncharacterized protein</fullName>
    </submittedName>
</protein>
<reference evidence="2" key="1">
    <citation type="journal article" date="2023" name="Science">
        <title>Genome structures resolve the early diversification of teleost fishes.</title>
        <authorList>
            <person name="Parey E."/>
            <person name="Louis A."/>
            <person name="Montfort J."/>
            <person name="Bouchez O."/>
            <person name="Roques C."/>
            <person name="Iampietro C."/>
            <person name="Lluch J."/>
            <person name="Castinel A."/>
            <person name="Donnadieu C."/>
            <person name="Desvignes T."/>
            <person name="Floi Bucao C."/>
            <person name="Jouanno E."/>
            <person name="Wen M."/>
            <person name="Mejri S."/>
            <person name="Dirks R."/>
            <person name="Jansen H."/>
            <person name="Henkel C."/>
            <person name="Chen W.J."/>
            <person name="Zahm M."/>
            <person name="Cabau C."/>
            <person name="Klopp C."/>
            <person name="Thompson A.W."/>
            <person name="Robinson-Rechavi M."/>
            <person name="Braasch I."/>
            <person name="Lecointre G."/>
            <person name="Bobe J."/>
            <person name="Postlethwait J.H."/>
            <person name="Berthelot C."/>
            <person name="Roest Crollius H."/>
            <person name="Guiguen Y."/>
        </authorList>
    </citation>
    <scope>NUCLEOTIDE SEQUENCE</scope>
    <source>
        <strain evidence="2">WJC10195</strain>
    </source>
</reference>
<evidence type="ECO:0000313" key="2">
    <source>
        <dbReference type="EMBL" id="KAJ8342283.1"/>
    </source>
</evidence>
<feature type="region of interest" description="Disordered" evidence="1">
    <location>
        <begin position="1"/>
        <end position="28"/>
    </location>
</feature>
<name>A0A9Q1IHQ9_SYNKA</name>